<feature type="transmembrane region" description="Helical" evidence="7">
    <location>
        <begin position="42"/>
        <end position="60"/>
    </location>
</feature>
<feature type="domain" description="Tripartite ATP-independent periplasmic transporters DctQ component" evidence="8">
    <location>
        <begin position="24"/>
        <end position="145"/>
    </location>
</feature>
<dbReference type="InterPro" id="IPR055348">
    <property type="entry name" value="DctQ"/>
</dbReference>
<evidence type="ECO:0000259" key="8">
    <source>
        <dbReference type="Pfam" id="PF04290"/>
    </source>
</evidence>
<keyword evidence="10" id="KW-1185">Reference proteome</keyword>
<dbReference type="AlphaFoldDB" id="A0A0B2BWD3"/>
<dbReference type="RefSeq" id="WP_039094323.1">
    <property type="nucleotide sequence ID" value="NZ_JTDN01000001.1"/>
</dbReference>
<reference evidence="9 10" key="1">
    <citation type="submission" date="2014-11" db="EMBL/GenBank/DDBJ databases">
        <title>Draft genome sequence of Kirrobacter mercurialis.</title>
        <authorList>
            <person name="Coil D.A."/>
            <person name="Eisen J.A."/>
        </authorList>
    </citation>
    <scope>NUCLEOTIDE SEQUENCE [LARGE SCALE GENOMIC DNA]</scope>
    <source>
        <strain evidence="9 10">Coronado</strain>
    </source>
</reference>
<comment type="subunit">
    <text evidence="7">The complex comprises the extracytoplasmic solute receptor protein and the two transmembrane proteins.</text>
</comment>
<dbReference type="STRING" id="1572751.PK98_03495"/>
<evidence type="ECO:0000313" key="10">
    <source>
        <dbReference type="Proteomes" id="UP000030988"/>
    </source>
</evidence>
<keyword evidence="3" id="KW-1003">Cell membrane</keyword>
<keyword evidence="6 7" id="KW-0472">Membrane</keyword>
<comment type="function">
    <text evidence="7">Part of the tripartite ATP-independent periplasmic (TRAP) transport system.</text>
</comment>
<name>A0A0B2BWD3_9SPHN</name>
<evidence type="ECO:0000256" key="1">
    <source>
        <dbReference type="ARBA" id="ARBA00004651"/>
    </source>
</evidence>
<keyword evidence="2 7" id="KW-0813">Transport</keyword>
<sequence>MTNLLKGATIVGGMALLAATAVDTLAVIGRNIGLPLNGSIELMQAVVLVSGALSLVIAAIEGSHAHVSLVVDRLPPAGQAWAARLATALTLLFFLALLAGSLWLQFDLWHAHEQSEIIGVPWRVLRLVANTCLVLTLLVLLRRLFAGPVREEGA</sequence>
<keyword evidence="5 7" id="KW-1133">Transmembrane helix</keyword>
<comment type="similarity">
    <text evidence="7">Belongs to the TRAP transporter small permease family.</text>
</comment>
<protein>
    <recommendedName>
        <fullName evidence="7">TRAP transporter small permease protein</fullName>
    </recommendedName>
</protein>
<evidence type="ECO:0000256" key="6">
    <source>
        <dbReference type="ARBA" id="ARBA00023136"/>
    </source>
</evidence>
<dbReference type="GO" id="GO:0005886">
    <property type="term" value="C:plasma membrane"/>
    <property type="evidence" value="ECO:0007669"/>
    <property type="project" value="UniProtKB-SubCell"/>
</dbReference>
<evidence type="ECO:0000313" key="9">
    <source>
        <dbReference type="EMBL" id="KHL25714.1"/>
    </source>
</evidence>
<comment type="subcellular location">
    <subcellularLocation>
        <location evidence="7">Cell inner membrane</location>
        <topology evidence="7">Multi-pass membrane protein</topology>
    </subcellularLocation>
    <subcellularLocation>
        <location evidence="1">Cell membrane</location>
        <topology evidence="1">Multi-pass membrane protein</topology>
    </subcellularLocation>
</comment>
<organism evidence="9 10">
    <name type="scientific">Croceibacterium mercuriale</name>
    <dbReference type="NCBI Taxonomy" id="1572751"/>
    <lineage>
        <taxon>Bacteria</taxon>
        <taxon>Pseudomonadati</taxon>
        <taxon>Pseudomonadota</taxon>
        <taxon>Alphaproteobacteria</taxon>
        <taxon>Sphingomonadales</taxon>
        <taxon>Erythrobacteraceae</taxon>
        <taxon>Croceibacterium</taxon>
    </lineage>
</organism>
<evidence type="ECO:0000256" key="4">
    <source>
        <dbReference type="ARBA" id="ARBA00022692"/>
    </source>
</evidence>
<evidence type="ECO:0000256" key="5">
    <source>
        <dbReference type="ARBA" id="ARBA00022989"/>
    </source>
</evidence>
<comment type="caution">
    <text evidence="9">The sequence shown here is derived from an EMBL/GenBank/DDBJ whole genome shotgun (WGS) entry which is preliminary data.</text>
</comment>
<dbReference type="Pfam" id="PF04290">
    <property type="entry name" value="DctQ"/>
    <property type="match status" value="1"/>
</dbReference>
<feature type="transmembrane region" description="Helical" evidence="7">
    <location>
        <begin position="81"/>
        <end position="104"/>
    </location>
</feature>
<comment type="caution">
    <text evidence="7">Lacks conserved residue(s) required for the propagation of feature annotation.</text>
</comment>
<dbReference type="GO" id="GO:0022857">
    <property type="term" value="F:transmembrane transporter activity"/>
    <property type="evidence" value="ECO:0007669"/>
    <property type="project" value="UniProtKB-UniRule"/>
</dbReference>
<dbReference type="Proteomes" id="UP000030988">
    <property type="component" value="Unassembled WGS sequence"/>
</dbReference>
<evidence type="ECO:0000256" key="3">
    <source>
        <dbReference type="ARBA" id="ARBA00022475"/>
    </source>
</evidence>
<feature type="transmembrane region" description="Helical" evidence="7">
    <location>
        <begin position="124"/>
        <end position="141"/>
    </location>
</feature>
<accession>A0A0B2BWD3</accession>
<evidence type="ECO:0000256" key="7">
    <source>
        <dbReference type="RuleBase" id="RU369079"/>
    </source>
</evidence>
<evidence type="ECO:0000256" key="2">
    <source>
        <dbReference type="ARBA" id="ARBA00022448"/>
    </source>
</evidence>
<proteinExistence type="inferred from homology"/>
<keyword evidence="4 7" id="KW-0812">Transmembrane</keyword>
<dbReference type="EMBL" id="JTDN01000001">
    <property type="protein sequence ID" value="KHL25714.1"/>
    <property type="molecule type" value="Genomic_DNA"/>
</dbReference>
<keyword evidence="7" id="KW-0997">Cell inner membrane</keyword>
<gene>
    <name evidence="9" type="ORF">PK98_03495</name>
</gene>